<name>A0A381Q2T3_9ZZZZ</name>
<sequence>MKVFIPMAGRGARLKPFTLKTPKPLINVAGRPIVSHLINQIALSINTKIEEIIYIVGDECYFDDKIIKLLEDISNQYNAKTKIYRQIEKLGTGHAIMCAKDSLNGPAIIAYADTLIHGRLTINDEVDGLIWVKEVKDPSSYGVVRLNSKSNIIELVEKPETYISNKAVVGIYYFKDAAILREELRPYLNQKLSPGEEYLLNFGIEKMIEKDYIFKSQILENWMDCGTPKLIINSNSKMLTLLTPEPVGYKKEGSVEVIEPVFMGKNITISNSTIGPGVTINDNVEIKNSNISSSIIMENSKISNTELKNSLIGSNTIFDGKFKNIYLGDYSKVESNDDE</sequence>
<evidence type="ECO:0000259" key="1">
    <source>
        <dbReference type="Pfam" id="PF00483"/>
    </source>
</evidence>
<dbReference type="PANTHER" id="PTHR22572">
    <property type="entry name" value="SUGAR-1-PHOSPHATE GUANYL TRANSFERASE"/>
    <property type="match status" value="1"/>
</dbReference>
<dbReference type="InterPro" id="IPR005835">
    <property type="entry name" value="NTP_transferase_dom"/>
</dbReference>
<organism evidence="2">
    <name type="scientific">marine metagenome</name>
    <dbReference type="NCBI Taxonomy" id="408172"/>
    <lineage>
        <taxon>unclassified sequences</taxon>
        <taxon>metagenomes</taxon>
        <taxon>ecological metagenomes</taxon>
    </lineage>
</organism>
<reference evidence="2" key="1">
    <citation type="submission" date="2018-05" db="EMBL/GenBank/DDBJ databases">
        <authorList>
            <person name="Lanie J.A."/>
            <person name="Ng W.-L."/>
            <person name="Kazmierczak K.M."/>
            <person name="Andrzejewski T.M."/>
            <person name="Davidsen T.M."/>
            <person name="Wayne K.J."/>
            <person name="Tettelin H."/>
            <person name="Glass J.I."/>
            <person name="Rusch D."/>
            <person name="Podicherti R."/>
            <person name="Tsui H.-C.T."/>
            <person name="Winkler M.E."/>
        </authorList>
    </citation>
    <scope>NUCLEOTIDE SEQUENCE</scope>
</reference>
<dbReference type="Pfam" id="PF00483">
    <property type="entry name" value="NTP_transferase"/>
    <property type="match status" value="1"/>
</dbReference>
<gene>
    <name evidence="2" type="ORF">METZ01_LOCUS26476</name>
</gene>
<dbReference type="InterPro" id="IPR029044">
    <property type="entry name" value="Nucleotide-diphossugar_trans"/>
</dbReference>
<proteinExistence type="predicted"/>
<dbReference type="CDD" id="cd04181">
    <property type="entry name" value="NTP_transferase"/>
    <property type="match status" value="1"/>
</dbReference>
<dbReference type="InterPro" id="IPR050486">
    <property type="entry name" value="Mannose-1P_guanyltransferase"/>
</dbReference>
<evidence type="ECO:0000313" key="2">
    <source>
        <dbReference type="EMBL" id="SUZ73622.1"/>
    </source>
</evidence>
<accession>A0A381Q2T3</accession>
<protein>
    <recommendedName>
        <fullName evidence="1">Nucleotidyl transferase domain-containing protein</fullName>
    </recommendedName>
</protein>
<dbReference type="Gene3D" id="3.90.550.10">
    <property type="entry name" value="Spore Coat Polysaccharide Biosynthesis Protein SpsA, Chain A"/>
    <property type="match status" value="1"/>
</dbReference>
<dbReference type="SUPFAM" id="SSF53448">
    <property type="entry name" value="Nucleotide-diphospho-sugar transferases"/>
    <property type="match status" value="1"/>
</dbReference>
<feature type="domain" description="Nucleotidyl transferase" evidence="1">
    <location>
        <begin position="8"/>
        <end position="238"/>
    </location>
</feature>
<dbReference type="Gene3D" id="2.160.10.10">
    <property type="entry name" value="Hexapeptide repeat proteins"/>
    <property type="match status" value="1"/>
</dbReference>
<dbReference type="EMBL" id="UINC01001184">
    <property type="protein sequence ID" value="SUZ73622.1"/>
    <property type="molecule type" value="Genomic_DNA"/>
</dbReference>
<dbReference type="AlphaFoldDB" id="A0A381Q2T3"/>